<organism evidence="2 3">
    <name type="scientific">Isoalcanivorax beigongshangi</name>
    <dbReference type="NCBI Taxonomy" id="3238810"/>
    <lineage>
        <taxon>Bacteria</taxon>
        <taxon>Pseudomonadati</taxon>
        <taxon>Pseudomonadota</taxon>
        <taxon>Gammaproteobacteria</taxon>
        <taxon>Oceanospirillales</taxon>
        <taxon>Alcanivoracaceae</taxon>
        <taxon>Isoalcanivorax</taxon>
    </lineage>
</organism>
<keyword evidence="3" id="KW-1185">Reference proteome</keyword>
<proteinExistence type="predicted"/>
<evidence type="ECO:0000256" key="1">
    <source>
        <dbReference type="SAM" id="Phobius"/>
    </source>
</evidence>
<dbReference type="Proteomes" id="UP001562065">
    <property type="component" value="Unassembled WGS sequence"/>
</dbReference>
<reference evidence="2 3" key="1">
    <citation type="submission" date="2024-07" db="EMBL/GenBank/DDBJ databases">
        <authorList>
            <person name="Ren Q."/>
        </authorList>
    </citation>
    <scope>NUCLEOTIDE SEQUENCE [LARGE SCALE GENOMIC DNA]</scope>
    <source>
        <strain evidence="2 3">REN37</strain>
    </source>
</reference>
<feature type="transmembrane region" description="Helical" evidence="1">
    <location>
        <begin position="51"/>
        <end position="74"/>
    </location>
</feature>
<comment type="caution">
    <text evidence="2">The sequence shown here is derived from an EMBL/GenBank/DDBJ whole genome shotgun (WGS) entry which is preliminary data.</text>
</comment>
<accession>A0ABV4AJ77</accession>
<evidence type="ECO:0000313" key="3">
    <source>
        <dbReference type="Proteomes" id="UP001562065"/>
    </source>
</evidence>
<dbReference type="EMBL" id="JBGCUO010000001">
    <property type="protein sequence ID" value="MEY1662096.1"/>
    <property type="molecule type" value="Genomic_DNA"/>
</dbReference>
<keyword evidence="1" id="KW-1133">Transmembrane helix</keyword>
<keyword evidence="1" id="KW-0812">Transmembrane</keyword>
<protein>
    <submittedName>
        <fullName evidence="2">Uncharacterized protein</fullName>
    </submittedName>
</protein>
<keyword evidence="1" id="KW-0472">Membrane</keyword>
<dbReference type="RefSeq" id="WP_369455338.1">
    <property type="nucleotide sequence ID" value="NZ_JBGCUO010000001.1"/>
</dbReference>
<name>A0ABV4AJ77_9GAMM</name>
<gene>
    <name evidence="2" type="ORF">AB5I84_08045</name>
</gene>
<sequence>MWELVLLAGAVLALVGTVALMRSAWQEGRPLLAFLLPGAAMGQVQQHWTRLWPWALVRVAGLWLLLVALLGAVGDRLLPGSATRAVPSLSQLEGQLQQPLSGVLQGQRFVPDRVTLIDGVLSVQQGGGLLPPLELRGYLGDRLGPLDSWQRMTVLATETGAPELHLAWHESSQAPRQTRIFDQRYALRLELAPFGADRLMGRMLLVTDGGTQLAGSFTAYTREVSYQDDRFDPQFDHEEVLRHLLRERVAQELPVGSLAALEIDHVQLWRRQGRGEAAAKVTLHSGREEYWRVPFQRGDDGWQVHSPGIVIEVLRDVARVAPRRAEDQAVTLAQLAQWQGERMTVIGGAHHGRRGRLTGVVEDGVQIEVPVGSGYITYFVTVQGLQGLRRESGQRLLLPRSVTGAADTSLPVVDLVADAALPQPVPHREHLRKLVRVGLRDGSSRVGILAEADPRRLRLDVSVGAGQVSYHYRQAEVETLAPVTVP</sequence>
<evidence type="ECO:0000313" key="2">
    <source>
        <dbReference type="EMBL" id="MEY1662096.1"/>
    </source>
</evidence>